<evidence type="ECO:0000256" key="7">
    <source>
        <dbReference type="ARBA" id="ARBA00047942"/>
    </source>
</evidence>
<keyword evidence="2 12" id="KW-0489">Methyltransferase</keyword>
<comment type="caution">
    <text evidence="12">The sequence shown here is derived from an EMBL/GenBank/DDBJ whole genome shotgun (WGS) entry which is preliminary data.</text>
</comment>
<feature type="domain" description="Type II methyltransferase M.TaqI-like" evidence="8">
    <location>
        <begin position="624"/>
        <end position="962"/>
    </location>
</feature>
<dbReference type="InterPro" id="IPR050953">
    <property type="entry name" value="N4_N6_ade-DNA_methylase"/>
</dbReference>
<feature type="domain" description="DUF7814" evidence="11">
    <location>
        <begin position="244"/>
        <end position="461"/>
    </location>
</feature>
<dbReference type="SUPFAM" id="SSF53335">
    <property type="entry name" value="S-adenosyl-L-methionine-dependent methyltransferases"/>
    <property type="match status" value="1"/>
</dbReference>
<evidence type="ECO:0000256" key="6">
    <source>
        <dbReference type="ARBA" id="ARBA00023125"/>
    </source>
</evidence>
<reference evidence="12 13" key="1">
    <citation type="journal article" date="1992" name="Lakartidningen">
        <title>[Penicillin V and not amoxicillin is the first choice preparation in acute otitis].</title>
        <authorList>
            <person name="Kamme C."/>
            <person name="Lundgren K."/>
            <person name="Prellner K."/>
        </authorList>
    </citation>
    <scope>NUCLEOTIDE SEQUENCE [LARGE SCALE GENOMIC DNA]</scope>
    <source>
        <strain evidence="12 13">PC4580III</strain>
    </source>
</reference>
<evidence type="ECO:0000259" key="11">
    <source>
        <dbReference type="Pfam" id="PF25120"/>
    </source>
</evidence>
<dbReference type="Proteomes" id="UP000322814">
    <property type="component" value="Unassembled WGS sequence"/>
</dbReference>
<evidence type="ECO:0000256" key="4">
    <source>
        <dbReference type="ARBA" id="ARBA00022691"/>
    </source>
</evidence>
<feature type="domain" description="DUF7149" evidence="10">
    <location>
        <begin position="12"/>
        <end position="243"/>
    </location>
</feature>
<dbReference type="EC" id="2.1.1.72" evidence="1"/>
<gene>
    <name evidence="12" type="ORF">EPJ78_03745</name>
</gene>
<feature type="domain" description="TaqI-like C-terminal specificity" evidence="9">
    <location>
        <begin position="1121"/>
        <end position="1272"/>
    </location>
</feature>
<keyword evidence="5" id="KW-0680">Restriction system</keyword>
<dbReference type="InterPro" id="IPR056716">
    <property type="entry name" value="DUF7814"/>
</dbReference>
<name>A0A5C8ELI0_9SPIR</name>
<dbReference type="PANTHER" id="PTHR33841:SF1">
    <property type="entry name" value="DNA METHYLTRANSFERASE A"/>
    <property type="match status" value="1"/>
</dbReference>
<evidence type="ECO:0000256" key="5">
    <source>
        <dbReference type="ARBA" id="ARBA00022747"/>
    </source>
</evidence>
<dbReference type="InterPro" id="IPR029063">
    <property type="entry name" value="SAM-dependent_MTases_sf"/>
</dbReference>
<dbReference type="Pfam" id="PF25120">
    <property type="entry name" value="DUF7814"/>
    <property type="match status" value="1"/>
</dbReference>
<dbReference type="GO" id="GO:0003677">
    <property type="term" value="F:DNA binding"/>
    <property type="evidence" value="ECO:0007669"/>
    <property type="project" value="UniProtKB-KW"/>
</dbReference>
<evidence type="ECO:0000256" key="3">
    <source>
        <dbReference type="ARBA" id="ARBA00022679"/>
    </source>
</evidence>
<evidence type="ECO:0000259" key="10">
    <source>
        <dbReference type="Pfam" id="PF23653"/>
    </source>
</evidence>
<dbReference type="PANTHER" id="PTHR33841">
    <property type="entry name" value="DNA METHYLTRANSFERASE YEEA-RELATED"/>
    <property type="match status" value="1"/>
</dbReference>
<keyword evidence="3 12" id="KW-0808">Transferase</keyword>
<dbReference type="Pfam" id="PF07669">
    <property type="entry name" value="Eco57I"/>
    <property type="match status" value="1"/>
</dbReference>
<dbReference type="EMBL" id="SAYB01000003">
    <property type="protein sequence ID" value="TXJ37831.1"/>
    <property type="molecule type" value="Genomic_DNA"/>
</dbReference>
<comment type="catalytic activity">
    <reaction evidence="7">
        <text>a 2'-deoxyadenosine in DNA + S-adenosyl-L-methionine = an N(6)-methyl-2'-deoxyadenosine in DNA + S-adenosyl-L-homocysteine + H(+)</text>
        <dbReference type="Rhea" id="RHEA:15197"/>
        <dbReference type="Rhea" id="RHEA-COMP:12418"/>
        <dbReference type="Rhea" id="RHEA-COMP:12419"/>
        <dbReference type="ChEBI" id="CHEBI:15378"/>
        <dbReference type="ChEBI" id="CHEBI:57856"/>
        <dbReference type="ChEBI" id="CHEBI:59789"/>
        <dbReference type="ChEBI" id="CHEBI:90615"/>
        <dbReference type="ChEBI" id="CHEBI:90616"/>
        <dbReference type="EC" id="2.1.1.72"/>
    </reaction>
</comment>
<dbReference type="GO" id="GO:0032259">
    <property type="term" value="P:methylation"/>
    <property type="evidence" value="ECO:0007669"/>
    <property type="project" value="UniProtKB-KW"/>
</dbReference>
<dbReference type="Pfam" id="PF12950">
    <property type="entry name" value="TaqI_C"/>
    <property type="match status" value="1"/>
</dbReference>
<evidence type="ECO:0000259" key="9">
    <source>
        <dbReference type="Pfam" id="PF12950"/>
    </source>
</evidence>
<evidence type="ECO:0000313" key="12">
    <source>
        <dbReference type="EMBL" id="TXJ37831.1"/>
    </source>
</evidence>
<sequence>MSKKLEFINIENKDFINQYFYRYKILENEFENFKNILINYIKDMNKWENKNEDSLVANCLSPFFKKLNFETHIKYKMKGKSEIDLVILKDSDIQVIIEAKKPNDKDFFYAENPNCKALHEAILYYFRIREESNSTIKYIILTDFYKFYIFEAKEFENGFYKNKDFEKLYKSFTNKNSIFDGRTEEFYLEAKKILDLKNFALKGAFIDLNEIIKTDAEYDFKSLKPYFKIFNRDFLLQEFNPNDANQLNKGFYDELLYLLGLCEKVINGKTLIAPSKNSIDKEGTLYYNILQHLPEYKRDKKENSENEIDENALEILIIWINRILFLKLLESSLINFNDDKNLAFLNIDKIQNYNKLNELFFKILAKKPNDNDRKQNNIKDLAYLPYLNSSLFTRSNKEIIEISQLSNLQLEYFKNTQIKDKSGKAKKGKEDWLKMIFEFLNSFDFGANYDNENLLAQKDLINSSVLGLVFEKLNGYKEGSFYTPSFITSYMCKESLDRIVLQKFSENGLNAENLDILQKQILVNVNADFNFRDKAINILEEIRICDPAVGSGHFLVSALNEMIYIYYKLGLINISVSDLKIENDEILIKDREGGNFEYKRPKSQNDNHKIQMEIFNLKKSIIENNLFGVDINSNSCEITKLRLWIELLKNSYYLSFDSENYHNLQTLPNIDINIKCGNSLISNIDFGISKDNFLSNLKSRIDKADMFERETLKKEFDDIKKEIPQRFENAKVQAKIYKNANDKTEAKKSKDIYEESILYLIKLFKRTCNEYINFYQGLHDFFYNYGYININNISNEQIKAKLKNYIEYFKFHEFVSFEKKIIREVKEKELSKIKTLMQAYEDFENKKTFEWRFEFPEVLDYEGNFKGFDLIIGNPPYIGEKGNKDKFIPIKNSSLKDFYQGKMDIFYFFFHLGLNLLHENGILSFITTNYYPTALGAKKLREDFKNRSQIISLINFGLLKIFDSAQGQHNMITTLYKSKVNQATKIYNFIIKEHSISLQNFIKSHGMTTLQECLNSKEITNFYKSNNVYEGNEYYIRLSKNTENAEFDKIFRKISGNGKYKLLGKICNINQGIVSGADKVTDAHLRKYDWEKYGINKGDGIYALTQEEVKAYNLEKSYIKPFYKNSDIHKYHTELNSKNQILYITGNEAKNDIPNILSHLSRFKQNLQERREVHNGSREWFALWRARKQEIFEGAKIVAPQRSNTNTFGYNECEWYASADVYFITPLDKDFKLKYILALLNSKLYYFWLYHKGKRKGENLELYQIPLSEIPIKDISLKEQEVFINLVDRIIEGKKSGIDMRELEEEVDRLVYGLYELSEEEIKIIEGKD</sequence>
<evidence type="ECO:0000259" key="8">
    <source>
        <dbReference type="Pfam" id="PF07669"/>
    </source>
</evidence>
<dbReference type="PROSITE" id="PS00092">
    <property type="entry name" value="N6_MTASE"/>
    <property type="match status" value="1"/>
</dbReference>
<protein>
    <recommendedName>
        <fullName evidence="1">site-specific DNA-methyltransferase (adenine-specific)</fullName>
        <ecNumber evidence="1">2.1.1.72</ecNumber>
    </recommendedName>
</protein>
<proteinExistence type="predicted"/>
<dbReference type="GO" id="GO:0009307">
    <property type="term" value="P:DNA restriction-modification system"/>
    <property type="evidence" value="ECO:0007669"/>
    <property type="project" value="UniProtKB-KW"/>
</dbReference>
<dbReference type="InterPro" id="IPR055573">
    <property type="entry name" value="DUF7149"/>
</dbReference>
<dbReference type="InterPro" id="IPR025931">
    <property type="entry name" value="TaqI_C"/>
</dbReference>
<evidence type="ECO:0000313" key="13">
    <source>
        <dbReference type="Proteomes" id="UP000322814"/>
    </source>
</evidence>
<keyword evidence="4" id="KW-0949">S-adenosyl-L-methionine</keyword>
<dbReference type="InterPro" id="IPR002052">
    <property type="entry name" value="DNA_methylase_N6_adenine_CS"/>
</dbReference>
<dbReference type="GO" id="GO:0009007">
    <property type="term" value="F:site-specific DNA-methyltransferase (adenine-specific) activity"/>
    <property type="evidence" value="ECO:0007669"/>
    <property type="project" value="UniProtKB-EC"/>
</dbReference>
<organism evidence="12 13">
    <name type="scientific">Brachyspira aalborgi</name>
    <dbReference type="NCBI Taxonomy" id="29522"/>
    <lineage>
        <taxon>Bacteria</taxon>
        <taxon>Pseudomonadati</taxon>
        <taxon>Spirochaetota</taxon>
        <taxon>Spirochaetia</taxon>
        <taxon>Brachyspirales</taxon>
        <taxon>Brachyspiraceae</taxon>
        <taxon>Brachyspira</taxon>
    </lineage>
</organism>
<evidence type="ECO:0000256" key="1">
    <source>
        <dbReference type="ARBA" id="ARBA00011900"/>
    </source>
</evidence>
<keyword evidence="6" id="KW-0238">DNA-binding</keyword>
<accession>A0A5C8ELI0</accession>
<dbReference type="Gene3D" id="3.40.50.150">
    <property type="entry name" value="Vaccinia Virus protein VP39"/>
    <property type="match status" value="2"/>
</dbReference>
<dbReference type="RefSeq" id="WP_147770570.1">
    <property type="nucleotide sequence ID" value="NZ_SAYB01000003.1"/>
</dbReference>
<dbReference type="Pfam" id="PF23653">
    <property type="entry name" value="DUF7149"/>
    <property type="match status" value="1"/>
</dbReference>
<dbReference type="InterPro" id="IPR011639">
    <property type="entry name" value="MethylTrfase_TaqI-like_dom"/>
</dbReference>
<dbReference type="PRINTS" id="PR00507">
    <property type="entry name" value="N12N6MTFRASE"/>
</dbReference>
<evidence type="ECO:0000256" key="2">
    <source>
        <dbReference type="ARBA" id="ARBA00022603"/>
    </source>
</evidence>